<dbReference type="InterPro" id="IPR012337">
    <property type="entry name" value="RNaseH-like_sf"/>
</dbReference>
<dbReference type="AlphaFoldDB" id="A0ABD2HB86"/>
<feature type="region of interest" description="Disordered" evidence="1">
    <location>
        <begin position="681"/>
        <end position="702"/>
    </location>
</feature>
<protein>
    <submittedName>
        <fullName evidence="2">Uncharacterized protein</fullName>
    </submittedName>
</protein>
<comment type="caution">
    <text evidence="2">The sequence shown here is derived from an EMBL/GenBank/DDBJ whole genome shotgun (WGS) entry which is preliminary data.</text>
</comment>
<sequence length="776" mass="87925">MGKCKFNRIWLENNEFSAWLKPVEGNVFEAHCTSCQKTLKLGTLGVKALQSHGQSEKHKTQIRSKLQTPSISSVFTNAPGASVVSNVALASAAAPATISGDLRVMLGATSTLKAEVLWTLYTVAKHQSYNSNDGIGELFKIMFPDSDIAKTFTCGDDKTAYITKFGLAPHIKRDLVSKINNGPFVLMFDESLNQTTKNKQLDLHVRFWEEEQVHSRYLGSQFMGHATAKDLLEQVKECVDQLELRSLVSISMDGPNVNWKFFELLQREHAEQYGGAQLVVVGSCGLHTMHNAFKCGFTMWQLDKLLRAMHTLFHNVPARREDYSTVTKSTVFPLSFCGHRWVENLPVVERALAVWPSLLQYMDAVRTKKLPNPGTASFDTIAAALKDPLILAKLQYYMALARTFNPFLKKYQTDEPVMPFLGKDLAELTKSLLRRFIKRELLQDITTLQLTRLDVADKNNWLHPQDIDIGLGAESILKSTKGVELTVLEFRRDCMQGLSNIVRKVQEKSPLKYPTVRQMACLDPSVMYRDPDRCKRQIKCLVQRFLQDKQLTGGVSAGDVILQQFDAFLSLESRSEEFLSFQPMQKRLDIFLRDFLGKTYPELWAFCQKLLILSHGQASVERGFSVNKEVEACNMQQDTFVAQRLVCDYVTLHGGVTKVPLTRQLLNSVSSARSRYRIHLDQERRKKESEAQGRKRKAEEDHLEELKRRKKSILEVSEGLARDADRFAEEAEGKAGSKMAMLISKSNLLLRGFKEKLAELEIIEKEIVAKGAELRT</sequence>
<gene>
    <name evidence="2" type="ORF">OYC64_000077</name>
</gene>
<reference evidence="2 3" key="1">
    <citation type="journal article" date="2022" name="G3 (Bethesda)">
        <title>Evaluating Illumina-, Nanopore-, and PacBio-based genome assembly strategies with the bald notothen, Trematomus borchgrevinki.</title>
        <authorList>
            <person name="Rayamajhi N."/>
            <person name="Cheng C.C."/>
            <person name="Catchen J.M."/>
        </authorList>
    </citation>
    <scope>NUCLEOTIDE SEQUENCE [LARGE SCALE GENOMIC DNA]</scope>
    <source>
        <strain evidence="2">AGRC-2024</strain>
    </source>
</reference>
<dbReference type="EMBL" id="JBIYXZ010002070">
    <property type="protein sequence ID" value="KAL3063669.1"/>
    <property type="molecule type" value="Genomic_DNA"/>
</dbReference>
<name>A0ABD2HB86_PAGBO</name>
<accession>A0ABD2HB86</accession>
<proteinExistence type="predicted"/>
<evidence type="ECO:0000313" key="3">
    <source>
        <dbReference type="Proteomes" id="UP001619887"/>
    </source>
</evidence>
<dbReference type="PANTHER" id="PTHR37162">
    <property type="entry name" value="HAT FAMILY DIMERISATION DOMAINCONTAINING PROTEIN-RELATED"/>
    <property type="match status" value="1"/>
</dbReference>
<keyword evidence="3" id="KW-1185">Reference proteome</keyword>
<dbReference type="Proteomes" id="UP001619887">
    <property type="component" value="Unassembled WGS sequence"/>
</dbReference>
<organism evidence="2 3">
    <name type="scientific">Pagothenia borchgrevinki</name>
    <name type="common">Bald rockcod</name>
    <name type="synonym">Trematomus borchgrevinki</name>
    <dbReference type="NCBI Taxonomy" id="8213"/>
    <lineage>
        <taxon>Eukaryota</taxon>
        <taxon>Metazoa</taxon>
        <taxon>Chordata</taxon>
        <taxon>Craniata</taxon>
        <taxon>Vertebrata</taxon>
        <taxon>Euteleostomi</taxon>
        <taxon>Actinopterygii</taxon>
        <taxon>Neopterygii</taxon>
        <taxon>Teleostei</taxon>
        <taxon>Neoteleostei</taxon>
        <taxon>Acanthomorphata</taxon>
        <taxon>Eupercaria</taxon>
        <taxon>Perciformes</taxon>
        <taxon>Notothenioidei</taxon>
        <taxon>Nototheniidae</taxon>
        <taxon>Pagothenia</taxon>
    </lineage>
</organism>
<dbReference type="PANTHER" id="PTHR37162:SF11">
    <property type="match status" value="1"/>
</dbReference>
<reference evidence="2 3" key="2">
    <citation type="journal article" date="2024" name="G3 (Bethesda)">
        <title>The genome of the cryopelagic Antarctic bald notothen, Trematomus borchgrevinki.</title>
        <authorList>
            <person name="Rayamajhi N."/>
            <person name="Rivera-Colon A.G."/>
            <person name="Minhas B.F."/>
            <person name="Cheng C.C."/>
            <person name="Catchen J.M."/>
        </authorList>
    </citation>
    <scope>NUCLEOTIDE SEQUENCE [LARGE SCALE GENOMIC DNA]</scope>
    <source>
        <strain evidence="2">AGRC-2024</strain>
    </source>
</reference>
<evidence type="ECO:0000256" key="1">
    <source>
        <dbReference type="SAM" id="MobiDB-lite"/>
    </source>
</evidence>
<evidence type="ECO:0000313" key="2">
    <source>
        <dbReference type="EMBL" id="KAL3063669.1"/>
    </source>
</evidence>
<dbReference type="SUPFAM" id="SSF53098">
    <property type="entry name" value="Ribonuclease H-like"/>
    <property type="match status" value="1"/>
</dbReference>